<keyword evidence="2" id="KW-0645">Protease</keyword>
<keyword evidence="3 8" id="KW-0812">Transmembrane</keyword>
<evidence type="ECO:0000256" key="5">
    <source>
        <dbReference type="ARBA" id="ARBA00022989"/>
    </source>
</evidence>
<protein>
    <recommendedName>
        <fullName evidence="11">Lipoprotein signal peptidase</fullName>
    </recommendedName>
</protein>
<dbReference type="PANTHER" id="PTHR33695:SF1">
    <property type="entry name" value="LIPOPROTEIN SIGNAL PEPTIDASE"/>
    <property type="match status" value="1"/>
</dbReference>
<evidence type="ECO:0000256" key="2">
    <source>
        <dbReference type="ARBA" id="ARBA00022670"/>
    </source>
</evidence>
<accession>A0A7J6MVD7</accession>
<dbReference type="Proteomes" id="UP000591131">
    <property type="component" value="Unassembled WGS sequence"/>
</dbReference>
<proteinExistence type="predicted"/>
<dbReference type="AlphaFoldDB" id="A0A7J6MVD7"/>
<dbReference type="GO" id="GO:0016020">
    <property type="term" value="C:membrane"/>
    <property type="evidence" value="ECO:0007669"/>
    <property type="project" value="InterPro"/>
</dbReference>
<gene>
    <name evidence="9" type="ORF">FOL47_008609</name>
</gene>
<organism evidence="9 10">
    <name type="scientific">Perkinsus chesapeaki</name>
    <name type="common">Clam parasite</name>
    <name type="synonym">Perkinsus andrewsi</name>
    <dbReference type="NCBI Taxonomy" id="330153"/>
    <lineage>
        <taxon>Eukaryota</taxon>
        <taxon>Sar</taxon>
        <taxon>Alveolata</taxon>
        <taxon>Perkinsozoa</taxon>
        <taxon>Perkinsea</taxon>
        <taxon>Perkinsida</taxon>
        <taxon>Perkinsidae</taxon>
        <taxon>Perkinsus</taxon>
    </lineage>
</organism>
<evidence type="ECO:0000256" key="4">
    <source>
        <dbReference type="ARBA" id="ARBA00022801"/>
    </source>
</evidence>
<feature type="transmembrane region" description="Helical" evidence="8">
    <location>
        <begin position="144"/>
        <end position="170"/>
    </location>
</feature>
<feature type="transmembrane region" description="Helical" evidence="8">
    <location>
        <begin position="111"/>
        <end position="132"/>
    </location>
</feature>
<keyword evidence="5 8" id="KW-1133">Transmembrane helix</keyword>
<keyword evidence="6 8" id="KW-0472">Membrane</keyword>
<comment type="caution">
    <text evidence="9">The sequence shown here is derived from an EMBL/GenBank/DDBJ whole genome shotgun (WGS) entry which is preliminary data.</text>
</comment>
<sequence length="226" mass="25057">MSSCEESNLRRRAEGPGDSGQAPAPEDANGPSEVDHGHSNEDTVGFGYPLKWWTIGGLFLAIEFSLKYLANRFRPSGSILSIFSSVLEFDVCYVENRHSALSFARGINRTLYWAMMSVSILLLTGAFVYFFIKKDANWRNKLGIFIFMVGAVGNGLDRLLVGAVVDYVSISGEDPIFGRHYYLAWNLSDLVINAAFGTLVYQGYLSERATARENAAAEKKENAEKE</sequence>
<dbReference type="GO" id="GO:0004190">
    <property type="term" value="F:aspartic-type endopeptidase activity"/>
    <property type="evidence" value="ECO:0007669"/>
    <property type="project" value="InterPro"/>
</dbReference>
<feature type="region of interest" description="Disordered" evidence="7">
    <location>
        <begin position="1"/>
        <end position="37"/>
    </location>
</feature>
<dbReference type="Pfam" id="PF01252">
    <property type="entry name" value="Peptidase_A8"/>
    <property type="match status" value="1"/>
</dbReference>
<dbReference type="EMBL" id="JAAPAO010000056">
    <property type="protein sequence ID" value="KAF4674861.1"/>
    <property type="molecule type" value="Genomic_DNA"/>
</dbReference>
<dbReference type="OrthoDB" id="418694at2759"/>
<keyword evidence="4" id="KW-0378">Hydrolase</keyword>
<dbReference type="GO" id="GO:0006508">
    <property type="term" value="P:proteolysis"/>
    <property type="evidence" value="ECO:0007669"/>
    <property type="project" value="UniProtKB-KW"/>
</dbReference>
<evidence type="ECO:0000256" key="1">
    <source>
        <dbReference type="ARBA" id="ARBA00022475"/>
    </source>
</evidence>
<evidence type="ECO:0000313" key="10">
    <source>
        <dbReference type="Proteomes" id="UP000591131"/>
    </source>
</evidence>
<evidence type="ECO:0000256" key="6">
    <source>
        <dbReference type="ARBA" id="ARBA00023136"/>
    </source>
</evidence>
<reference evidence="9 10" key="1">
    <citation type="submission" date="2020-04" db="EMBL/GenBank/DDBJ databases">
        <title>Perkinsus chesapeaki whole genome sequence.</title>
        <authorList>
            <person name="Bogema D.R."/>
        </authorList>
    </citation>
    <scope>NUCLEOTIDE SEQUENCE [LARGE SCALE GENOMIC DNA]</scope>
    <source>
        <strain evidence="9">ATCC PRA-425</strain>
    </source>
</reference>
<dbReference type="InterPro" id="IPR001872">
    <property type="entry name" value="Peptidase_A8"/>
</dbReference>
<evidence type="ECO:0000256" key="3">
    <source>
        <dbReference type="ARBA" id="ARBA00022692"/>
    </source>
</evidence>
<evidence type="ECO:0000256" key="7">
    <source>
        <dbReference type="SAM" id="MobiDB-lite"/>
    </source>
</evidence>
<keyword evidence="1" id="KW-1003">Cell membrane</keyword>
<evidence type="ECO:0000256" key="8">
    <source>
        <dbReference type="SAM" id="Phobius"/>
    </source>
</evidence>
<dbReference type="PANTHER" id="PTHR33695">
    <property type="entry name" value="LIPOPROTEIN SIGNAL PEPTIDASE"/>
    <property type="match status" value="1"/>
</dbReference>
<feature type="transmembrane region" description="Helical" evidence="8">
    <location>
        <begin position="182"/>
        <end position="204"/>
    </location>
</feature>
<keyword evidence="10" id="KW-1185">Reference proteome</keyword>
<evidence type="ECO:0008006" key="11">
    <source>
        <dbReference type="Google" id="ProtNLM"/>
    </source>
</evidence>
<evidence type="ECO:0000313" key="9">
    <source>
        <dbReference type="EMBL" id="KAF4674861.1"/>
    </source>
</evidence>
<name>A0A7J6MVD7_PERCH</name>